<feature type="signal peptide" evidence="2">
    <location>
        <begin position="1"/>
        <end position="21"/>
    </location>
</feature>
<evidence type="ECO:0000256" key="2">
    <source>
        <dbReference type="SAM" id="SignalP"/>
    </source>
</evidence>
<gene>
    <name evidence="3" type="ORF">K6K41_18900</name>
</gene>
<dbReference type="AlphaFoldDB" id="A0A9E6UM94"/>
<dbReference type="InterPro" id="IPR042100">
    <property type="entry name" value="Bug_dom1"/>
</dbReference>
<keyword evidence="2" id="KW-0732">Signal</keyword>
<dbReference type="RefSeq" id="WP_261401946.1">
    <property type="nucleotide sequence ID" value="NZ_CP081869.1"/>
</dbReference>
<keyword evidence="4" id="KW-1185">Reference proteome</keyword>
<dbReference type="KEGG" id="cmet:K6K41_18900"/>
<dbReference type="PANTHER" id="PTHR42928">
    <property type="entry name" value="TRICARBOXYLATE-BINDING PROTEIN"/>
    <property type="match status" value="1"/>
</dbReference>
<dbReference type="InterPro" id="IPR005064">
    <property type="entry name" value="BUG"/>
</dbReference>
<dbReference type="Pfam" id="PF03401">
    <property type="entry name" value="TctC"/>
    <property type="match status" value="1"/>
</dbReference>
<comment type="similarity">
    <text evidence="1">Belongs to the UPF0065 (bug) family.</text>
</comment>
<name>A0A9E6UM94_9HYPH</name>
<feature type="chain" id="PRO_5038587166" evidence="2">
    <location>
        <begin position="22"/>
        <end position="328"/>
    </location>
</feature>
<dbReference type="EMBL" id="CP081869">
    <property type="protein sequence ID" value="QZN98953.1"/>
    <property type="molecule type" value="Genomic_DNA"/>
</dbReference>
<organism evidence="3 4">
    <name type="scientific">Chenggangzhangella methanolivorans</name>
    <dbReference type="NCBI Taxonomy" id="1437009"/>
    <lineage>
        <taxon>Bacteria</taxon>
        <taxon>Pseudomonadati</taxon>
        <taxon>Pseudomonadota</taxon>
        <taxon>Alphaproteobacteria</taxon>
        <taxon>Hyphomicrobiales</taxon>
        <taxon>Methylopilaceae</taxon>
        <taxon>Chenggangzhangella</taxon>
    </lineage>
</organism>
<accession>A0A9E6UM94</accession>
<dbReference type="Gene3D" id="3.40.190.150">
    <property type="entry name" value="Bordetella uptake gene, domain 1"/>
    <property type="match status" value="1"/>
</dbReference>
<protein>
    <submittedName>
        <fullName evidence="3">Tripartite tricarboxylate transporter substrate binding protein</fullName>
    </submittedName>
</protein>
<dbReference type="Gene3D" id="3.40.190.10">
    <property type="entry name" value="Periplasmic binding protein-like II"/>
    <property type="match status" value="1"/>
</dbReference>
<proteinExistence type="inferred from homology"/>
<sequence length="328" mass="35251">MKQQLAAALAASCALAAPAFAWEPTKAIEIVVPFSAGGASDQMARVIQGAIQKNGLSKQPIVVVNKPAAGGGEAMVDIQKSKGDAHRLLTTSSGIFMTPMTTKLPVSWTDFTPVAMMAQDAFGLWVKADSPYKAPADFIEAAKKASPPFKVGGTSSKREDQLLVVAMERESGAKFAYIPHTGGGAASTQLAGGHLEATTNNPAEDVANWRGGQTRPLCIFSEKALPYTEKVAEDKSWSEIPTCPSLGLNVTYQMLRGMFMPGGVTPDQQAYYVDLFKKVSETAEWKEYIARNALVPDFREGEAYVAFLKQDEERHRDLLTKAGFIAGN</sequence>
<dbReference type="PANTHER" id="PTHR42928:SF1">
    <property type="entry name" value="BLR4371 PROTEIN"/>
    <property type="match status" value="1"/>
</dbReference>
<evidence type="ECO:0000313" key="3">
    <source>
        <dbReference type="EMBL" id="QZN98953.1"/>
    </source>
</evidence>
<dbReference type="Proteomes" id="UP000825701">
    <property type="component" value="Chromosome"/>
</dbReference>
<evidence type="ECO:0000256" key="1">
    <source>
        <dbReference type="ARBA" id="ARBA00006987"/>
    </source>
</evidence>
<dbReference type="CDD" id="cd07012">
    <property type="entry name" value="PBP2_Bug_TTT"/>
    <property type="match status" value="1"/>
</dbReference>
<reference evidence="3" key="1">
    <citation type="submission" date="2021-08" db="EMBL/GenBank/DDBJ databases">
        <authorList>
            <person name="Zhang H."/>
            <person name="Xu M."/>
            <person name="Yu Z."/>
            <person name="Yang L."/>
            <person name="Cai Y."/>
        </authorList>
    </citation>
    <scope>NUCLEOTIDE SEQUENCE</scope>
    <source>
        <strain evidence="3">CHL1</strain>
    </source>
</reference>
<dbReference type="PIRSF" id="PIRSF017082">
    <property type="entry name" value="YflP"/>
    <property type="match status" value="1"/>
</dbReference>
<evidence type="ECO:0000313" key="4">
    <source>
        <dbReference type="Proteomes" id="UP000825701"/>
    </source>
</evidence>